<evidence type="ECO:0000313" key="2">
    <source>
        <dbReference type="EMBL" id="TRU93447.1"/>
    </source>
</evidence>
<dbReference type="Proteomes" id="UP000319191">
    <property type="component" value="Unassembled WGS sequence"/>
</dbReference>
<dbReference type="AlphaFoldDB" id="A0A552JCP4"/>
<reference evidence="2 3" key="1">
    <citation type="submission" date="2019-01" db="EMBL/GenBank/DDBJ databases">
        <title>Coherence of Microcystis species and biogeography revealed through population genomics.</title>
        <authorList>
            <person name="Perez-Carrascal O.M."/>
            <person name="Terrat Y."/>
            <person name="Giani A."/>
            <person name="Fortin N."/>
            <person name="Tromas N."/>
            <person name="Shapiro B.J."/>
        </authorList>
    </citation>
    <scope>NUCLEOTIDE SEQUENCE [LARGE SCALE GENOMIC DNA]</scope>
    <source>
        <strain evidence="2">Mn_MB_F_20050700_S1D</strain>
    </source>
</reference>
<evidence type="ECO:0000313" key="3">
    <source>
        <dbReference type="Proteomes" id="UP000319191"/>
    </source>
</evidence>
<organism evidence="2 3">
    <name type="scientific">Microcystis novacekii Mn_MB_F_20050700_S1D</name>
    <dbReference type="NCBI Taxonomy" id="2486266"/>
    <lineage>
        <taxon>Bacteria</taxon>
        <taxon>Bacillati</taxon>
        <taxon>Cyanobacteriota</taxon>
        <taxon>Cyanophyceae</taxon>
        <taxon>Oscillatoriophycideae</taxon>
        <taxon>Chroococcales</taxon>
        <taxon>Microcystaceae</taxon>
        <taxon>Microcystis</taxon>
    </lineage>
</organism>
<evidence type="ECO:0000256" key="1">
    <source>
        <dbReference type="SAM" id="MobiDB-lite"/>
    </source>
</evidence>
<name>A0A552JCP4_9CHRO</name>
<accession>A0A552JCP4</accession>
<dbReference type="EMBL" id="SFAV01000010">
    <property type="protein sequence ID" value="TRU93447.1"/>
    <property type="molecule type" value="Genomic_DNA"/>
</dbReference>
<protein>
    <submittedName>
        <fullName evidence="2">Uncharacterized protein</fullName>
    </submittedName>
</protein>
<sequence length="283" mass="30864">MTRKTIVLIAAFVALGTATVGLVTAIFTQRGPTAQQQQLAAQRTAPDDQGKKLAEQGDSPPKTTPQMQAIAARTAFKNSLALNAKEKPLPPLNNSDLLHIKSAAKQQIDQSLGLAGVGKLGPPPKLDKPLQSFRNQWAKTNPTVTPFLGLWYDYGFTLYPSYLSIFPSRVRGQVCVLEFTPQQTVAAEVLVEEFLSLSTAKVINGQLLSSRLRADKSTIVQTDFDNGYPVDYDYTAEFLPVLWQNGGIGIVASYSPPQLPPEFPQDLTSQVKQELSNRGCTMD</sequence>
<feature type="compositionally biased region" description="Basic and acidic residues" evidence="1">
    <location>
        <begin position="45"/>
        <end position="55"/>
    </location>
</feature>
<proteinExistence type="predicted"/>
<feature type="region of interest" description="Disordered" evidence="1">
    <location>
        <begin position="37"/>
        <end position="66"/>
    </location>
</feature>
<gene>
    <name evidence="2" type="ORF">EWV54_00915</name>
</gene>
<comment type="caution">
    <text evidence="2">The sequence shown here is derived from an EMBL/GenBank/DDBJ whole genome shotgun (WGS) entry which is preliminary data.</text>
</comment>